<dbReference type="InterPro" id="IPR046887">
    <property type="entry name" value="RsmE_PUA-like"/>
</dbReference>
<sequence>MVIPRFYVPQPLAVGQCISLPEAVANHAVRVLRLQPGDSLVLFNGEGGAYAGRLAERDIAPKAPPPKKQRDARSSRQTVADVILEEFQPDDRASRLQVSLWQGVSAAERMDYTWQKSVELGVHQCVPIETRRCVTKLDAARAEKRHAHWQGVIVSAAEQCGLNRLPELVPVQTLTQALAMPVGSGVRVMLDPDATESFPVWLERQQGLTDLTILIGPEGGFAPEDITAAQAAGFLCFRLGPRVFRTETAGPVALAVTQAIAGDLR</sequence>
<dbReference type="InterPro" id="IPR029028">
    <property type="entry name" value="Alpha/beta_knot_MTases"/>
</dbReference>
<evidence type="ECO:0000256" key="12">
    <source>
        <dbReference type="PIRNR" id="PIRNR015601"/>
    </source>
</evidence>
<dbReference type="Gene3D" id="2.40.240.20">
    <property type="entry name" value="Hypothetical PUA domain-like, domain 1"/>
    <property type="match status" value="1"/>
</dbReference>
<comment type="subcellular location">
    <subcellularLocation>
        <location evidence="1 12">Cytoplasm</location>
    </subcellularLocation>
</comment>
<keyword evidence="9 12" id="KW-0949">S-adenosyl-L-methionine</keyword>
<evidence type="ECO:0000256" key="6">
    <source>
        <dbReference type="ARBA" id="ARBA00022552"/>
    </source>
</evidence>
<dbReference type="Proteomes" id="UP000463961">
    <property type="component" value="Chromosome"/>
</dbReference>
<dbReference type="GO" id="GO:0070475">
    <property type="term" value="P:rRNA base methylation"/>
    <property type="evidence" value="ECO:0007669"/>
    <property type="project" value="TreeGrafter"/>
</dbReference>
<accession>A0A679IAP0</accession>
<comment type="catalytic activity">
    <reaction evidence="11 12">
        <text>uridine(1498) in 16S rRNA + S-adenosyl-L-methionine = N(3)-methyluridine(1498) in 16S rRNA + S-adenosyl-L-homocysteine + H(+)</text>
        <dbReference type="Rhea" id="RHEA:42920"/>
        <dbReference type="Rhea" id="RHEA-COMP:10283"/>
        <dbReference type="Rhea" id="RHEA-COMP:10284"/>
        <dbReference type="ChEBI" id="CHEBI:15378"/>
        <dbReference type="ChEBI" id="CHEBI:57856"/>
        <dbReference type="ChEBI" id="CHEBI:59789"/>
        <dbReference type="ChEBI" id="CHEBI:65315"/>
        <dbReference type="ChEBI" id="CHEBI:74502"/>
        <dbReference type="EC" id="2.1.1.193"/>
    </reaction>
</comment>
<dbReference type="NCBIfam" id="NF008692">
    <property type="entry name" value="PRK11713.1-5"/>
    <property type="match status" value="1"/>
</dbReference>
<dbReference type="Pfam" id="PF04452">
    <property type="entry name" value="Methyltrans_RNA"/>
    <property type="match status" value="1"/>
</dbReference>
<reference evidence="14" key="1">
    <citation type="submission" date="2020-01" db="EMBL/GenBank/DDBJ databases">
        <title>Phosphoaccumulans saitamaens gen. nov., sp. nov., a polyphosphate accumulating bacterium isolated from surface river water.</title>
        <authorList>
            <person name="Watanabe K."/>
            <person name="Suda W."/>
        </authorList>
    </citation>
    <scope>NUCLEOTIDE SEQUENCE [LARGE SCALE GENOMIC DNA]</scope>
    <source>
        <strain evidence="14">ICHIAU1</strain>
    </source>
</reference>
<keyword evidence="5 12" id="KW-0963">Cytoplasm</keyword>
<dbReference type="CDD" id="cd18084">
    <property type="entry name" value="RsmE-like"/>
    <property type="match status" value="1"/>
</dbReference>
<dbReference type="SUPFAM" id="SSF88697">
    <property type="entry name" value="PUA domain-like"/>
    <property type="match status" value="1"/>
</dbReference>
<evidence type="ECO:0000256" key="9">
    <source>
        <dbReference type="ARBA" id="ARBA00022691"/>
    </source>
</evidence>
<dbReference type="InterPro" id="IPR046886">
    <property type="entry name" value="RsmE_MTase_dom"/>
</dbReference>
<comment type="function">
    <text evidence="10 12">Specifically methylates the N3 position of the uracil ring of uridine 1498 (m3U1498) in 16S rRNA. Acts on the fully assembled 30S ribosomal subunit.</text>
</comment>
<evidence type="ECO:0000256" key="10">
    <source>
        <dbReference type="ARBA" id="ARBA00025699"/>
    </source>
</evidence>
<name>A0A679IAP0_9RHOO</name>
<dbReference type="InterPro" id="IPR029026">
    <property type="entry name" value="tRNA_m1G_MTases_N"/>
</dbReference>
<organism evidence="13 14">
    <name type="scientific">Fluviibacter phosphoraccumulans</name>
    <dbReference type="NCBI Taxonomy" id="1751046"/>
    <lineage>
        <taxon>Bacteria</taxon>
        <taxon>Pseudomonadati</taxon>
        <taxon>Pseudomonadota</taxon>
        <taxon>Betaproteobacteria</taxon>
        <taxon>Rhodocyclales</taxon>
        <taxon>Fluviibacteraceae</taxon>
        <taxon>Fluviibacter</taxon>
    </lineage>
</organism>
<evidence type="ECO:0000256" key="7">
    <source>
        <dbReference type="ARBA" id="ARBA00022603"/>
    </source>
</evidence>
<evidence type="ECO:0000256" key="2">
    <source>
        <dbReference type="ARBA" id="ARBA00005528"/>
    </source>
</evidence>
<dbReference type="PANTHER" id="PTHR30027:SF3">
    <property type="entry name" value="16S RRNA (URACIL(1498)-N(3))-METHYLTRANSFERASE"/>
    <property type="match status" value="1"/>
</dbReference>
<dbReference type="Pfam" id="PF20260">
    <property type="entry name" value="PUA_4"/>
    <property type="match status" value="1"/>
</dbReference>
<keyword evidence="6 12" id="KW-0698">rRNA processing</keyword>
<dbReference type="PIRSF" id="PIRSF015601">
    <property type="entry name" value="MTase_slr0722"/>
    <property type="match status" value="1"/>
</dbReference>
<evidence type="ECO:0000256" key="3">
    <source>
        <dbReference type="ARBA" id="ARBA00012328"/>
    </source>
</evidence>
<dbReference type="AlphaFoldDB" id="A0A679IAP0"/>
<evidence type="ECO:0000256" key="5">
    <source>
        <dbReference type="ARBA" id="ARBA00022490"/>
    </source>
</evidence>
<dbReference type="NCBIfam" id="TIGR00046">
    <property type="entry name" value="RsmE family RNA methyltransferase"/>
    <property type="match status" value="1"/>
</dbReference>
<keyword evidence="8 12" id="KW-0808">Transferase</keyword>
<keyword evidence="7 12" id="KW-0489">Methyltransferase</keyword>
<evidence type="ECO:0000256" key="1">
    <source>
        <dbReference type="ARBA" id="ARBA00004496"/>
    </source>
</evidence>
<keyword evidence="14" id="KW-1185">Reference proteome</keyword>
<protein>
    <recommendedName>
        <fullName evidence="4 12">Ribosomal RNA small subunit methyltransferase E</fullName>
        <ecNumber evidence="3 12">2.1.1.193</ecNumber>
    </recommendedName>
</protein>
<proteinExistence type="inferred from homology"/>
<gene>
    <name evidence="13" type="ORF">ICHIAU1_00580</name>
</gene>
<evidence type="ECO:0000256" key="8">
    <source>
        <dbReference type="ARBA" id="ARBA00022679"/>
    </source>
</evidence>
<dbReference type="GO" id="GO:0005737">
    <property type="term" value="C:cytoplasm"/>
    <property type="evidence" value="ECO:0007669"/>
    <property type="project" value="UniProtKB-SubCell"/>
</dbReference>
<dbReference type="InterPro" id="IPR006700">
    <property type="entry name" value="RsmE"/>
</dbReference>
<dbReference type="GO" id="GO:0070042">
    <property type="term" value="F:rRNA (uridine-N3-)-methyltransferase activity"/>
    <property type="evidence" value="ECO:0007669"/>
    <property type="project" value="TreeGrafter"/>
</dbReference>
<dbReference type="Gene3D" id="3.40.1280.10">
    <property type="match status" value="1"/>
</dbReference>
<evidence type="ECO:0000256" key="11">
    <source>
        <dbReference type="ARBA" id="ARBA00047944"/>
    </source>
</evidence>
<dbReference type="InterPro" id="IPR015947">
    <property type="entry name" value="PUA-like_sf"/>
</dbReference>
<dbReference type="PANTHER" id="PTHR30027">
    <property type="entry name" value="RIBOSOMAL RNA SMALL SUBUNIT METHYLTRANSFERASE E"/>
    <property type="match status" value="1"/>
</dbReference>
<dbReference type="EMBL" id="AP022345">
    <property type="protein sequence ID" value="BBU67775.1"/>
    <property type="molecule type" value="Genomic_DNA"/>
</dbReference>
<evidence type="ECO:0000256" key="4">
    <source>
        <dbReference type="ARBA" id="ARBA00013673"/>
    </source>
</evidence>
<dbReference type="SUPFAM" id="SSF75217">
    <property type="entry name" value="alpha/beta knot"/>
    <property type="match status" value="1"/>
</dbReference>
<evidence type="ECO:0000313" key="13">
    <source>
        <dbReference type="EMBL" id="BBU67775.1"/>
    </source>
</evidence>
<dbReference type="EC" id="2.1.1.193" evidence="3 12"/>
<comment type="similarity">
    <text evidence="2 12">Belongs to the RNA methyltransferase RsmE family.</text>
</comment>
<evidence type="ECO:0000313" key="14">
    <source>
        <dbReference type="Proteomes" id="UP000463961"/>
    </source>
</evidence>